<sequence>MKVKSNTKLAIFDTFKTKGDDLTGEANRQRSIIAILGSNANAAERTRTGISQRIAKKHGIAWKNIYSGIFRDLDEILLPMEIAEEDGRLPLKRGPKALQEKGIPYYHLTKKGILIALSLNEIKNREELLKEFFSKAESSEKEFEKILTSLLKISPNFTYSIFQKYVKAFCENKIEELLPFDLSKLKDISDESLTIQKEILLAFLKLSKQEKGEAIIFLDKIT</sequence>
<dbReference type="OrthoDB" id="6552at2157"/>
<dbReference type="AlphaFoldDB" id="A0A2S2KTA0"/>
<reference evidence="1 2" key="1">
    <citation type="submission" date="2018-05" db="EMBL/GenBank/DDBJ databases">
        <title>genome sequencing of Nitrosopumilus sp. NM25.</title>
        <authorList>
            <person name="Mori K."/>
            <person name="Nakagawa T."/>
        </authorList>
    </citation>
    <scope>NUCLEOTIDE SEQUENCE [LARGE SCALE GENOMIC DNA]</scope>
    <source>
        <strain evidence="1 2">NM25</strain>
    </source>
</reference>
<gene>
    <name evidence="1" type="ORF">NZNM25_16650</name>
</gene>
<evidence type="ECO:0000313" key="1">
    <source>
        <dbReference type="EMBL" id="GBH34874.1"/>
    </source>
</evidence>
<evidence type="ECO:0000313" key="2">
    <source>
        <dbReference type="Proteomes" id="UP000245829"/>
    </source>
</evidence>
<dbReference type="GeneID" id="76208320"/>
<dbReference type="EMBL" id="BGKI01000010">
    <property type="protein sequence ID" value="GBH34874.1"/>
    <property type="molecule type" value="Genomic_DNA"/>
</dbReference>
<comment type="caution">
    <text evidence="1">The sequence shown here is derived from an EMBL/GenBank/DDBJ whole genome shotgun (WGS) entry which is preliminary data.</text>
</comment>
<organism evidence="1 2">
    <name type="scientific">Nitrosopumilus zosterae</name>
    <dbReference type="NCBI Taxonomy" id="718286"/>
    <lineage>
        <taxon>Archaea</taxon>
        <taxon>Nitrososphaerota</taxon>
        <taxon>Nitrososphaeria</taxon>
        <taxon>Nitrosopumilales</taxon>
        <taxon>Nitrosopumilaceae</taxon>
        <taxon>Nitrosopumilus</taxon>
    </lineage>
</organism>
<dbReference type="SUPFAM" id="SSF63600">
    <property type="entry name" value="Telomeric repeat binding factor (TRF) dimerisation domain"/>
    <property type="match status" value="1"/>
</dbReference>
<proteinExistence type="predicted"/>
<dbReference type="Proteomes" id="UP000245829">
    <property type="component" value="Unassembled WGS sequence"/>
</dbReference>
<dbReference type="InterPro" id="IPR036507">
    <property type="entry name" value="Telomere_rpt-bd_fac_dimer_sf"/>
</dbReference>
<keyword evidence="2" id="KW-1185">Reference proteome</keyword>
<name>A0A2S2KTA0_9ARCH</name>
<protein>
    <submittedName>
        <fullName evidence="1">Uncharacterized protein</fullName>
    </submittedName>
</protein>
<accession>A0A2S2KTA0</accession>
<dbReference type="RefSeq" id="WP_109877490.1">
    <property type="nucleotide sequence ID" value="NZ_AP026695.1"/>
</dbReference>